<proteinExistence type="predicted"/>
<comment type="caution">
    <text evidence="1">The sequence shown here is derived from an EMBL/GenBank/DDBJ whole genome shotgun (WGS) entry which is preliminary data.</text>
</comment>
<name>A0A086A2X2_9FLAO</name>
<reference evidence="1 2" key="1">
    <citation type="submission" date="2014-07" db="EMBL/GenBank/DDBJ databases">
        <title>Genome of Chryseobacterium soli DSM 19298.</title>
        <authorList>
            <person name="Stropko S.J."/>
            <person name="Pipes S.E."/>
            <person name="Newman J."/>
        </authorList>
    </citation>
    <scope>NUCLEOTIDE SEQUENCE [LARGE SCALE GENOMIC DNA]</scope>
    <source>
        <strain evidence="1 2">DSM 19298</strain>
    </source>
</reference>
<keyword evidence="2" id="KW-1185">Reference proteome</keyword>
<sequence length="134" mass="16043">MFRTYDAFAYKNYQHPEIIGKWKSDEILDLKTFTKADLKPLSNDKENLENQFGQFLQINDDYTFRLYFHADCYMGCDEQIEDRYGFNADGEIIFYCNTFSYVGALCNKRKKEPKPYAIEHIKFTKEDEILILRK</sequence>
<dbReference type="RefSeq" id="WP_034713875.1">
    <property type="nucleotide sequence ID" value="NZ_JPRH01000008.1"/>
</dbReference>
<evidence type="ECO:0000313" key="1">
    <source>
        <dbReference type="EMBL" id="KFF11036.1"/>
    </source>
</evidence>
<accession>A0A086A2X2</accession>
<gene>
    <name evidence="1" type="ORF">IW15_17900</name>
</gene>
<dbReference type="AlphaFoldDB" id="A0A086A2X2"/>
<dbReference type="Proteomes" id="UP000028705">
    <property type="component" value="Unassembled WGS sequence"/>
</dbReference>
<protein>
    <submittedName>
        <fullName evidence="1">Uncharacterized protein</fullName>
    </submittedName>
</protein>
<evidence type="ECO:0000313" key="2">
    <source>
        <dbReference type="Proteomes" id="UP000028705"/>
    </source>
</evidence>
<dbReference type="STRING" id="445961.IW15_17900"/>
<dbReference type="EMBL" id="JPRH01000008">
    <property type="protein sequence ID" value="KFF11036.1"/>
    <property type="molecule type" value="Genomic_DNA"/>
</dbReference>
<organism evidence="1 2">
    <name type="scientific">Chryseobacterium soli</name>
    <dbReference type="NCBI Taxonomy" id="445961"/>
    <lineage>
        <taxon>Bacteria</taxon>
        <taxon>Pseudomonadati</taxon>
        <taxon>Bacteroidota</taxon>
        <taxon>Flavobacteriia</taxon>
        <taxon>Flavobacteriales</taxon>
        <taxon>Weeksellaceae</taxon>
        <taxon>Chryseobacterium group</taxon>
        <taxon>Chryseobacterium</taxon>
    </lineage>
</organism>